<dbReference type="EMBL" id="JANPWB010000002">
    <property type="protein sequence ID" value="KAJ1208567.1"/>
    <property type="molecule type" value="Genomic_DNA"/>
</dbReference>
<dbReference type="AlphaFoldDB" id="A0AAV7W3V5"/>
<keyword evidence="3" id="KW-1185">Reference proteome</keyword>
<gene>
    <name evidence="2" type="ORF">NDU88_003951</name>
</gene>
<name>A0AAV7W3V5_PLEWA</name>
<sequence length="76" mass="7735">MTAGRPRVPAFFSEGTGAILIPAAAAEAVRRVFSGEGNPRCSTAVLSNGGSSSGLVLGSGGRGFRTSPLRRHHLAQ</sequence>
<reference evidence="2" key="1">
    <citation type="journal article" date="2022" name="bioRxiv">
        <title>Sequencing and chromosome-scale assembly of the giantPleurodeles waltlgenome.</title>
        <authorList>
            <person name="Brown T."/>
            <person name="Elewa A."/>
            <person name="Iarovenko S."/>
            <person name="Subramanian E."/>
            <person name="Araus A.J."/>
            <person name="Petzold A."/>
            <person name="Susuki M."/>
            <person name="Suzuki K.-i.T."/>
            <person name="Hayashi T."/>
            <person name="Toyoda A."/>
            <person name="Oliveira C."/>
            <person name="Osipova E."/>
            <person name="Leigh N.D."/>
            <person name="Simon A."/>
            <person name="Yun M.H."/>
        </authorList>
    </citation>
    <scope>NUCLEOTIDE SEQUENCE</scope>
    <source>
        <strain evidence="2">20211129_DDA</strain>
        <tissue evidence="2">Liver</tissue>
    </source>
</reference>
<accession>A0AAV7W3V5</accession>
<protein>
    <submittedName>
        <fullName evidence="2">Uncharacterized protein</fullName>
    </submittedName>
</protein>
<evidence type="ECO:0000313" key="2">
    <source>
        <dbReference type="EMBL" id="KAJ1208567.1"/>
    </source>
</evidence>
<evidence type="ECO:0000256" key="1">
    <source>
        <dbReference type="SAM" id="MobiDB-lite"/>
    </source>
</evidence>
<evidence type="ECO:0000313" key="3">
    <source>
        <dbReference type="Proteomes" id="UP001066276"/>
    </source>
</evidence>
<organism evidence="2 3">
    <name type="scientific">Pleurodeles waltl</name>
    <name type="common">Iberian ribbed newt</name>
    <dbReference type="NCBI Taxonomy" id="8319"/>
    <lineage>
        <taxon>Eukaryota</taxon>
        <taxon>Metazoa</taxon>
        <taxon>Chordata</taxon>
        <taxon>Craniata</taxon>
        <taxon>Vertebrata</taxon>
        <taxon>Euteleostomi</taxon>
        <taxon>Amphibia</taxon>
        <taxon>Batrachia</taxon>
        <taxon>Caudata</taxon>
        <taxon>Salamandroidea</taxon>
        <taxon>Salamandridae</taxon>
        <taxon>Pleurodelinae</taxon>
        <taxon>Pleurodeles</taxon>
    </lineage>
</organism>
<proteinExistence type="predicted"/>
<feature type="region of interest" description="Disordered" evidence="1">
    <location>
        <begin position="49"/>
        <end position="76"/>
    </location>
</feature>
<comment type="caution">
    <text evidence="2">The sequence shown here is derived from an EMBL/GenBank/DDBJ whole genome shotgun (WGS) entry which is preliminary data.</text>
</comment>
<dbReference type="Proteomes" id="UP001066276">
    <property type="component" value="Chromosome 1_2"/>
</dbReference>